<accession>A0A242A660</accession>
<feature type="domain" description="ASCH" evidence="1">
    <location>
        <begin position="39"/>
        <end position="162"/>
    </location>
</feature>
<dbReference type="InterPro" id="IPR015947">
    <property type="entry name" value="PUA-like_sf"/>
</dbReference>
<comment type="caution">
    <text evidence="2">The sequence shown here is derived from an EMBL/GenBank/DDBJ whole genome shotgun (WGS) entry which is preliminary data.</text>
</comment>
<dbReference type="SUPFAM" id="SSF88697">
    <property type="entry name" value="PUA domain-like"/>
    <property type="match status" value="1"/>
</dbReference>
<organism evidence="2 3">
    <name type="scientific">Candidatus Enterococcus testudinis</name>
    <dbReference type="NCBI Taxonomy" id="1834191"/>
    <lineage>
        <taxon>Bacteria</taxon>
        <taxon>Bacillati</taxon>
        <taxon>Bacillota</taxon>
        <taxon>Bacilli</taxon>
        <taxon>Lactobacillales</taxon>
        <taxon>Enterococcaceae</taxon>
        <taxon>Enterococcus</taxon>
    </lineage>
</organism>
<dbReference type="InterPro" id="IPR007374">
    <property type="entry name" value="ASCH_domain"/>
</dbReference>
<proteinExistence type="predicted"/>
<dbReference type="InterPro" id="IPR009326">
    <property type="entry name" value="DUF984"/>
</dbReference>
<reference evidence="2 3" key="1">
    <citation type="submission" date="2017-05" db="EMBL/GenBank/DDBJ databases">
        <title>The Genome Sequence of Enterococcus sp. 8G7_MSG3316.</title>
        <authorList>
            <consortium name="The Broad Institute Genomics Platform"/>
            <consortium name="The Broad Institute Genomic Center for Infectious Diseases"/>
            <person name="Earl A."/>
            <person name="Manson A."/>
            <person name="Schwartman J."/>
            <person name="Gilmore M."/>
            <person name="Abouelleil A."/>
            <person name="Cao P."/>
            <person name="Chapman S."/>
            <person name="Cusick C."/>
            <person name="Shea T."/>
            <person name="Young S."/>
            <person name="Neafsey D."/>
            <person name="Nusbaum C."/>
            <person name="Birren B."/>
        </authorList>
    </citation>
    <scope>NUCLEOTIDE SEQUENCE [LARGE SCALE GENOMIC DNA]</scope>
    <source>
        <strain evidence="2 3">8G7_MSG3316</strain>
    </source>
</reference>
<keyword evidence="3" id="KW-1185">Reference proteome</keyword>
<evidence type="ECO:0000313" key="3">
    <source>
        <dbReference type="Proteomes" id="UP000195043"/>
    </source>
</evidence>
<dbReference type="SMART" id="SM01022">
    <property type="entry name" value="ASCH"/>
    <property type="match status" value="1"/>
</dbReference>
<gene>
    <name evidence="2" type="ORF">A5886_001298</name>
</gene>
<sequence>MTDKINDHQKDNELIHEFWERFLAQHPELPPGLMYEEPWAFGNTPAMADELAELVLIGKKTATTSAAELYALESEPLPKEQAYSILLNGQQEPCGVIYTETVAICPFNEVSAAFAYLEGEGDRSLTYWRQVHEIFFKAAYQGTGRSFHHNIPCVCETFCCVYQESV</sequence>
<dbReference type="Gene3D" id="3.10.400.10">
    <property type="entry name" value="Sulfate adenylyltransferase"/>
    <property type="match status" value="1"/>
</dbReference>
<dbReference type="RefSeq" id="WP_373404587.1">
    <property type="nucleotide sequence ID" value="NZ_NGKU01000001.1"/>
</dbReference>
<name>A0A242A660_9ENTE</name>
<dbReference type="EMBL" id="NGKU01000001">
    <property type="protein sequence ID" value="OTN76221.1"/>
    <property type="molecule type" value="Genomic_DNA"/>
</dbReference>
<dbReference type="STRING" id="1834191.A5886_001298"/>
<dbReference type="CDD" id="cd06553">
    <property type="entry name" value="ASCH_Ef3133_like"/>
    <property type="match status" value="1"/>
</dbReference>
<dbReference type="PANTHER" id="PTHR39203">
    <property type="entry name" value="CYTOPLASMIC PROTEIN-RELATED"/>
    <property type="match status" value="1"/>
</dbReference>
<protein>
    <recommendedName>
        <fullName evidence="1">ASCH domain-containing protein</fullName>
    </recommendedName>
</protein>
<dbReference type="PIRSF" id="PIRSF021320">
    <property type="entry name" value="DUF984"/>
    <property type="match status" value="1"/>
</dbReference>
<dbReference type="AlphaFoldDB" id="A0A242A660"/>
<evidence type="ECO:0000259" key="1">
    <source>
        <dbReference type="SMART" id="SM01022"/>
    </source>
</evidence>
<dbReference type="Pfam" id="PF04266">
    <property type="entry name" value="ASCH"/>
    <property type="match status" value="1"/>
</dbReference>
<dbReference type="PANTHER" id="PTHR39203:SF1">
    <property type="entry name" value="CYTOPLASMIC PROTEIN"/>
    <property type="match status" value="1"/>
</dbReference>
<evidence type="ECO:0000313" key="2">
    <source>
        <dbReference type="EMBL" id="OTN76221.1"/>
    </source>
</evidence>
<dbReference type="Proteomes" id="UP000195043">
    <property type="component" value="Unassembled WGS sequence"/>
</dbReference>